<comment type="caution">
    <text evidence="1">The sequence shown here is derived from an EMBL/GenBank/DDBJ whole genome shotgun (WGS) entry which is preliminary data.</text>
</comment>
<organism evidence="1 2">
    <name type="scientific">Caerostris extrusa</name>
    <name type="common">Bark spider</name>
    <name type="synonym">Caerostris bankana</name>
    <dbReference type="NCBI Taxonomy" id="172846"/>
    <lineage>
        <taxon>Eukaryota</taxon>
        <taxon>Metazoa</taxon>
        <taxon>Ecdysozoa</taxon>
        <taxon>Arthropoda</taxon>
        <taxon>Chelicerata</taxon>
        <taxon>Arachnida</taxon>
        <taxon>Araneae</taxon>
        <taxon>Araneomorphae</taxon>
        <taxon>Entelegynae</taxon>
        <taxon>Araneoidea</taxon>
        <taxon>Araneidae</taxon>
        <taxon>Caerostris</taxon>
    </lineage>
</organism>
<name>A0AAV4WED5_CAEEX</name>
<dbReference type="EMBL" id="BPLR01016028">
    <property type="protein sequence ID" value="GIY80589.1"/>
    <property type="molecule type" value="Genomic_DNA"/>
</dbReference>
<proteinExistence type="predicted"/>
<dbReference type="AlphaFoldDB" id="A0AAV4WED5"/>
<keyword evidence="2" id="KW-1185">Reference proteome</keyword>
<protein>
    <submittedName>
        <fullName evidence="1">Uncharacterized protein</fullName>
    </submittedName>
</protein>
<accession>A0AAV4WED5</accession>
<dbReference type="Proteomes" id="UP001054945">
    <property type="component" value="Unassembled WGS sequence"/>
</dbReference>
<evidence type="ECO:0000313" key="2">
    <source>
        <dbReference type="Proteomes" id="UP001054945"/>
    </source>
</evidence>
<gene>
    <name evidence="1" type="ORF">CEXT_467121</name>
</gene>
<reference evidence="1 2" key="1">
    <citation type="submission" date="2021-06" db="EMBL/GenBank/DDBJ databases">
        <title>Caerostris extrusa draft genome.</title>
        <authorList>
            <person name="Kono N."/>
            <person name="Arakawa K."/>
        </authorList>
    </citation>
    <scope>NUCLEOTIDE SEQUENCE [LARGE SCALE GENOMIC DNA]</scope>
</reference>
<sequence>MIKTQAADCLCDSTKHQTHLQTIKIRKQSTTGLPKNKRCHYTLSGSHEIRPPKMTINTSGIKGKASTNYYYSHHRHQLLLLLLLQEPVAPKRVK</sequence>
<evidence type="ECO:0000313" key="1">
    <source>
        <dbReference type="EMBL" id="GIY80589.1"/>
    </source>
</evidence>